<reference evidence="2 3" key="1">
    <citation type="submission" date="2018-07" db="EMBL/GenBank/DDBJ databases">
        <title>Thalassococcus profundi sp. nov., a marine bacterium isolated from deep seawater of Okinawa Trough.</title>
        <authorList>
            <person name="Yu M."/>
        </authorList>
    </citation>
    <scope>NUCLEOTIDE SEQUENCE [LARGE SCALE GENOMIC DNA]</scope>
    <source>
        <strain evidence="2 3">WRAS1</strain>
    </source>
</reference>
<dbReference type="AlphaFoldDB" id="A0A369TL45"/>
<organism evidence="2 3">
    <name type="scientific">Thalassococcus profundi</name>
    <dbReference type="NCBI Taxonomy" id="2282382"/>
    <lineage>
        <taxon>Bacteria</taxon>
        <taxon>Pseudomonadati</taxon>
        <taxon>Pseudomonadota</taxon>
        <taxon>Alphaproteobacteria</taxon>
        <taxon>Rhodobacterales</taxon>
        <taxon>Roseobacteraceae</taxon>
        <taxon>Thalassococcus</taxon>
    </lineage>
</organism>
<protein>
    <submittedName>
        <fullName evidence="2">Uncharacterized protein</fullName>
    </submittedName>
</protein>
<accession>A0A369TL45</accession>
<evidence type="ECO:0000313" key="2">
    <source>
        <dbReference type="EMBL" id="RDD64837.1"/>
    </source>
</evidence>
<keyword evidence="3" id="KW-1185">Reference proteome</keyword>
<evidence type="ECO:0000313" key="3">
    <source>
        <dbReference type="Proteomes" id="UP000253977"/>
    </source>
</evidence>
<evidence type="ECO:0000256" key="1">
    <source>
        <dbReference type="SAM" id="MobiDB-lite"/>
    </source>
</evidence>
<dbReference type="Proteomes" id="UP000253977">
    <property type="component" value="Unassembled WGS sequence"/>
</dbReference>
<dbReference type="EMBL" id="QPMK01000017">
    <property type="protein sequence ID" value="RDD64837.1"/>
    <property type="molecule type" value="Genomic_DNA"/>
</dbReference>
<gene>
    <name evidence="2" type="ORF">DU478_17980</name>
</gene>
<comment type="caution">
    <text evidence="2">The sequence shown here is derived from an EMBL/GenBank/DDBJ whole genome shotgun (WGS) entry which is preliminary data.</text>
</comment>
<name>A0A369TL45_9RHOB</name>
<proteinExistence type="predicted"/>
<sequence>MAARQLAVAESAPSGRSGRGGPRGSDHAMPSIHHKTSAPAAAKAIRSIKSAMSVPFAVENV</sequence>
<feature type="region of interest" description="Disordered" evidence="1">
    <location>
        <begin position="1"/>
        <end position="40"/>
    </location>
</feature>